<sequence>MLRPLTVATVFPFSLGKKLFLYSFISVDINRACGMEVRWCRRVLQICNIFIGRAYMTLCLHTIDSSYHFKLLRAPISLFPKKLTACRVNEIQGSIQGGETQLWLPRS</sequence>
<reference evidence="1" key="1">
    <citation type="submission" date="2020-05" db="EMBL/GenBank/DDBJ databases">
        <title>WGS assembly of Panicum virgatum.</title>
        <authorList>
            <person name="Lovell J.T."/>
            <person name="Jenkins J."/>
            <person name="Shu S."/>
            <person name="Juenger T.E."/>
            <person name="Schmutz J."/>
        </authorList>
    </citation>
    <scope>NUCLEOTIDE SEQUENCE</scope>
    <source>
        <strain evidence="1">AP13</strain>
    </source>
</reference>
<organism evidence="1 2">
    <name type="scientific">Panicum virgatum</name>
    <name type="common">Blackwell switchgrass</name>
    <dbReference type="NCBI Taxonomy" id="38727"/>
    <lineage>
        <taxon>Eukaryota</taxon>
        <taxon>Viridiplantae</taxon>
        <taxon>Streptophyta</taxon>
        <taxon>Embryophyta</taxon>
        <taxon>Tracheophyta</taxon>
        <taxon>Spermatophyta</taxon>
        <taxon>Magnoliopsida</taxon>
        <taxon>Liliopsida</taxon>
        <taxon>Poales</taxon>
        <taxon>Poaceae</taxon>
        <taxon>PACMAD clade</taxon>
        <taxon>Panicoideae</taxon>
        <taxon>Panicodae</taxon>
        <taxon>Paniceae</taxon>
        <taxon>Panicinae</taxon>
        <taxon>Panicum</taxon>
        <taxon>Panicum sect. Hiantes</taxon>
    </lineage>
</organism>
<evidence type="ECO:0000313" key="1">
    <source>
        <dbReference type="EMBL" id="KAG2634675.1"/>
    </source>
</evidence>
<dbReference type="AlphaFoldDB" id="A0A8T0VJ64"/>
<dbReference type="Proteomes" id="UP000823388">
    <property type="component" value="Chromosome 2N"/>
</dbReference>
<keyword evidence="2" id="KW-1185">Reference proteome</keyword>
<accession>A0A8T0VJ64</accession>
<name>A0A8T0VJ64_PANVG</name>
<gene>
    <name evidence="1" type="ORF">PVAP13_2NG306003</name>
</gene>
<dbReference type="EMBL" id="CM029040">
    <property type="protein sequence ID" value="KAG2634675.1"/>
    <property type="molecule type" value="Genomic_DNA"/>
</dbReference>
<protein>
    <submittedName>
        <fullName evidence="1">Uncharacterized protein</fullName>
    </submittedName>
</protein>
<evidence type="ECO:0000313" key="2">
    <source>
        <dbReference type="Proteomes" id="UP000823388"/>
    </source>
</evidence>
<proteinExistence type="predicted"/>
<comment type="caution">
    <text evidence="1">The sequence shown here is derived from an EMBL/GenBank/DDBJ whole genome shotgun (WGS) entry which is preliminary data.</text>
</comment>